<dbReference type="GO" id="GO:0003677">
    <property type="term" value="F:DNA binding"/>
    <property type="evidence" value="ECO:0007669"/>
    <property type="project" value="UniProtKB-UniRule"/>
</dbReference>
<dbReference type="EMBL" id="DVJN01000254">
    <property type="protein sequence ID" value="HIS93983.1"/>
    <property type="molecule type" value="Genomic_DNA"/>
</dbReference>
<proteinExistence type="predicted"/>
<dbReference type="AlphaFoldDB" id="A0A9D1G398"/>
<gene>
    <name evidence="4" type="ORF">IAA84_13300</name>
</gene>
<evidence type="ECO:0000256" key="2">
    <source>
        <dbReference type="SAM" id="MobiDB-lite"/>
    </source>
</evidence>
<reference evidence="4" key="2">
    <citation type="journal article" date="2021" name="PeerJ">
        <title>Extensive microbial diversity within the chicken gut microbiome revealed by metagenomics and culture.</title>
        <authorList>
            <person name="Gilroy R."/>
            <person name="Ravi A."/>
            <person name="Getino M."/>
            <person name="Pursley I."/>
            <person name="Horton D.L."/>
            <person name="Alikhan N.F."/>
            <person name="Baker D."/>
            <person name="Gharbi K."/>
            <person name="Hall N."/>
            <person name="Watson M."/>
            <person name="Adriaenssens E.M."/>
            <person name="Foster-Nyarko E."/>
            <person name="Jarju S."/>
            <person name="Secka A."/>
            <person name="Antonio M."/>
            <person name="Oren A."/>
            <person name="Chaudhuri R.R."/>
            <person name="La Ragione R."/>
            <person name="Hildebrand F."/>
            <person name="Pallen M.J."/>
        </authorList>
    </citation>
    <scope>NUCLEOTIDE SEQUENCE</scope>
    <source>
        <strain evidence="4">13766</strain>
    </source>
</reference>
<dbReference type="InterPro" id="IPR007159">
    <property type="entry name" value="SpoVT-AbrB_dom"/>
</dbReference>
<feature type="region of interest" description="Disordered" evidence="2">
    <location>
        <begin position="103"/>
        <end position="125"/>
    </location>
</feature>
<sequence length="125" mass="13791">MGTAIVKGGNPMNRKTIRISEKRQLTIPQKFYEALGFSTEAECILRGNEIVLRPVKEQGGSEFAEQILADLIKQGLSGNQLLDEFKKAQKKVRPAVEAMLTQAEQAARGEGESYSYDDVFGPEGE</sequence>
<evidence type="ECO:0000256" key="1">
    <source>
        <dbReference type="PROSITE-ProRule" id="PRU01076"/>
    </source>
</evidence>
<keyword evidence="1 4" id="KW-0238">DNA-binding</keyword>
<dbReference type="Proteomes" id="UP000824140">
    <property type="component" value="Unassembled WGS sequence"/>
</dbReference>
<dbReference type="PROSITE" id="PS51740">
    <property type="entry name" value="SPOVT_ABRB"/>
    <property type="match status" value="1"/>
</dbReference>
<dbReference type="SUPFAM" id="SSF89447">
    <property type="entry name" value="AbrB/MazE/MraZ-like"/>
    <property type="match status" value="1"/>
</dbReference>
<reference evidence="4" key="1">
    <citation type="submission" date="2020-10" db="EMBL/GenBank/DDBJ databases">
        <authorList>
            <person name="Gilroy R."/>
        </authorList>
    </citation>
    <scope>NUCLEOTIDE SEQUENCE</scope>
    <source>
        <strain evidence="4">13766</strain>
    </source>
</reference>
<comment type="caution">
    <text evidence="4">The sequence shown here is derived from an EMBL/GenBank/DDBJ whole genome shotgun (WGS) entry which is preliminary data.</text>
</comment>
<name>A0A9D1G398_9FIRM</name>
<dbReference type="InterPro" id="IPR037914">
    <property type="entry name" value="SpoVT-AbrB_sf"/>
</dbReference>
<evidence type="ECO:0000313" key="4">
    <source>
        <dbReference type="EMBL" id="HIS93983.1"/>
    </source>
</evidence>
<organism evidence="4 5">
    <name type="scientific">Candidatus Alectryocaccomicrobium excrementavium</name>
    <dbReference type="NCBI Taxonomy" id="2840668"/>
    <lineage>
        <taxon>Bacteria</taxon>
        <taxon>Bacillati</taxon>
        <taxon>Bacillota</taxon>
        <taxon>Clostridia</taxon>
        <taxon>Candidatus Alectryocaccomicrobium</taxon>
    </lineage>
</organism>
<feature type="domain" description="SpoVT-AbrB" evidence="3">
    <location>
        <begin position="14"/>
        <end position="57"/>
    </location>
</feature>
<evidence type="ECO:0000259" key="3">
    <source>
        <dbReference type="PROSITE" id="PS51740"/>
    </source>
</evidence>
<protein>
    <submittedName>
        <fullName evidence="4">AbrB/MazE/SpoVT family DNA-binding domain-containing protein</fullName>
    </submittedName>
</protein>
<evidence type="ECO:0000313" key="5">
    <source>
        <dbReference type="Proteomes" id="UP000824140"/>
    </source>
</evidence>
<accession>A0A9D1G398</accession>